<accession>L8JWL1</accession>
<name>L8JWL1_9BACT</name>
<comment type="caution">
    <text evidence="1">The sequence shown here is derived from an EMBL/GenBank/DDBJ whole genome shotgun (WGS) entry which is preliminary data.</text>
</comment>
<organism evidence="1 2">
    <name type="scientific">Fulvivirga imtechensis AK7</name>
    <dbReference type="NCBI Taxonomy" id="1237149"/>
    <lineage>
        <taxon>Bacteria</taxon>
        <taxon>Pseudomonadati</taxon>
        <taxon>Bacteroidota</taxon>
        <taxon>Cytophagia</taxon>
        <taxon>Cytophagales</taxon>
        <taxon>Fulvivirgaceae</taxon>
        <taxon>Fulvivirga</taxon>
    </lineage>
</organism>
<reference evidence="1 2" key="1">
    <citation type="submission" date="2012-12" db="EMBL/GenBank/DDBJ databases">
        <title>Genome assembly of Fulvivirga imtechensis AK7.</title>
        <authorList>
            <person name="Nupur N."/>
            <person name="Khatri I."/>
            <person name="Kumar R."/>
            <person name="Subramanian S."/>
            <person name="Pinnaka A."/>
        </authorList>
    </citation>
    <scope>NUCLEOTIDE SEQUENCE [LARGE SCALE GENOMIC DNA]</scope>
    <source>
        <strain evidence="1 2">AK7</strain>
    </source>
</reference>
<evidence type="ECO:0000313" key="2">
    <source>
        <dbReference type="Proteomes" id="UP000011135"/>
    </source>
</evidence>
<keyword evidence="2" id="KW-1185">Reference proteome</keyword>
<evidence type="ECO:0000313" key="1">
    <source>
        <dbReference type="EMBL" id="ELR73170.1"/>
    </source>
</evidence>
<dbReference type="EMBL" id="AMZN01000008">
    <property type="protein sequence ID" value="ELR73170.1"/>
    <property type="molecule type" value="Genomic_DNA"/>
</dbReference>
<dbReference type="AlphaFoldDB" id="L8JWL1"/>
<proteinExistence type="predicted"/>
<dbReference type="Proteomes" id="UP000011135">
    <property type="component" value="Unassembled WGS sequence"/>
</dbReference>
<sequence length="44" mass="5267">MKSGWDHGLNLMGIELQLKKIFYYNLTYDQSFPYIYVTSYVNVL</sequence>
<dbReference type="STRING" id="1237149.C900_05219"/>
<gene>
    <name evidence="1" type="ORF">C900_05219</name>
</gene>
<protein>
    <submittedName>
        <fullName evidence="1">Uncharacterized protein</fullName>
    </submittedName>
</protein>